<dbReference type="EMBL" id="CP094298">
    <property type="protein sequence ID" value="UNZ01446.1"/>
    <property type="molecule type" value="Genomic_DNA"/>
</dbReference>
<gene>
    <name evidence="2" type="ORF">SRIMR7_04770</name>
</gene>
<feature type="domain" description="HTH arsR-type" evidence="1">
    <location>
        <begin position="2"/>
        <end position="93"/>
    </location>
</feature>
<evidence type="ECO:0000313" key="2">
    <source>
        <dbReference type="EMBL" id="UNZ01446.1"/>
    </source>
</evidence>
<dbReference type="Gene3D" id="6.10.140.2180">
    <property type="match status" value="1"/>
</dbReference>
<name>A0ABY3YTV7_STRRM</name>
<dbReference type="SUPFAM" id="SSF46785">
    <property type="entry name" value="Winged helix' DNA-binding domain"/>
    <property type="match status" value="1"/>
</dbReference>
<dbReference type="Gene3D" id="1.10.10.10">
    <property type="entry name" value="Winged helix-like DNA-binding domain superfamily/Winged helix DNA-binding domain"/>
    <property type="match status" value="1"/>
</dbReference>
<evidence type="ECO:0000313" key="3">
    <source>
        <dbReference type="Proteomes" id="UP000829494"/>
    </source>
</evidence>
<dbReference type="SMART" id="SM00418">
    <property type="entry name" value="HTH_ARSR"/>
    <property type="match status" value="1"/>
</dbReference>
<protein>
    <recommendedName>
        <fullName evidence="1">HTH arsR-type domain-containing protein</fullName>
    </recommendedName>
</protein>
<reference evidence="2 3" key="1">
    <citation type="submission" date="2022-03" db="EMBL/GenBank/DDBJ databases">
        <title>Complete genome of Streptomyces rimosus ssp. rimosus R7 (=ATCC 10970).</title>
        <authorList>
            <person name="Beganovic S."/>
            <person name="Ruckert C."/>
            <person name="Busche T."/>
            <person name="Kalinowski J."/>
            <person name="Wittmann C."/>
        </authorList>
    </citation>
    <scope>NUCLEOTIDE SEQUENCE [LARGE SCALE GENOMIC DNA]</scope>
    <source>
        <strain evidence="2 3">R7</strain>
    </source>
</reference>
<sequence length="182" mass="20219">MDTVDLLLHPVRLRIVHALSGGRALTTTQLCTLLPDASKATVYRQVGVLADAGLLEVEDERRVRGAVERRYRLRRERAVVDAEAAASVPVAEHRRVFAVAMSALLAEFHAYLDRPGADPATDLVGYRQHAMWLSREELTALIEEMRAALTRRITNEPSPERTRYLISPILFPAEDPAAADGQ</sequence>
<organism evidence="2 3">
    <name type="scientific">Streptomyces rimosus subsp. rimosus</name>
    <dbReference type="NCBI Taxonomy" id="132474"/>
    <lineage>
        <taxon>Bacteria</taxon>
        <taxon>Bacillati</taxon>
        <taxon>Actinomycetota</taxon>
        <taxon>Actinomycetes</taxon>
        <taxon>Kitasatosporales</taxon>
        <taxon>Streptomycetaceae</taxon>
        <taxon>Streptomyces</taxon>
    </lineage>
</organism>
<dbReference type="Proteomes" id="UP000829494">
    <property type="component" value="Chromosome"/>
</dbReference>
<dbReference type="GeneID" id="66859478"/>
<proteinExistence type="predicted"/>
<dbReference type="InterPro" id="IPR001845">
    <property type="entry name" value="HTH_ArsR_DNA-bd_dom"/>
</dbReference>
<dbReference type="InterPro" id="IPR036388">
    <property type="entry name" value="WH-like_DNA-bd_sf"/>
</dbReference>
<keyword evidence="3" id="KW-1185">Reference proteome</keyword>
<dbReference type="InterPro" id="IPR036390">
    <property type="entry name" value="WH_DNA-bd_sf"/>
</dbReference>
<accession>A0ABY3YTV7</accession>
<dbReference type="Pfam" id="PF12840">
    <property type="entry name" value="HTH_20"/>
    <property type="match status" value="1"/>
</dbReference>
<evidence type="ECO:0000259" key="1">
    <source>
        <dbReference type="SMART" id="SM00418"/>
    </source>
</evidence>
<dbReference type="RefSeq" id="WP_003982496.1">
    <property type="nucleotide sequence ID" value="NZ_CP043497.1"/>
</dbReference>